<keyword evidence="2" id="KW-1185">Reference proteome</keyword>
<dbReference type="Proteomes" id="UP001165289">
    <property type="component" value="Unassembled WGS sequence"/>
</dbReference>
<comment type="caution">
    <text evidence="1">The sequence shown here is derived from an EMBL/GenBank/DDBJ whole genome shotgun (WGS) entry which is preliminary data.</text>
</comment>
<evidence type="ECO:0000313" key="2">
    <source>
        <dbReference type="Proteomes" id="UP001165289"/>
    </source>
</evidence>
<evidence type="ECO:0000313" key="1">
    <source>
        <dbReference type="EMBL" id="KAI6649585.1"/>
    </source>
</evidence>
<name>A0AAV7JMF7_9METZ</name>
<dbReference type="EMBL" id="JAKMXF010000320">
    <property type="protein sequence ID" value="KAI6649585.1"/>
    <property type="molecule type" value="Genomic_DNA"/>
</dbReference>
<protein>
    <recommendedName>
        <fullName evidence="3">HAT C-terminal dimerisation domain-containing protein</fullName>
    </recommendedName>
</protein>
<proteinExistence type="predicted"/>
<accession>A0AAV7JMF7</accession>
<dbReference type="AlphaFoldDB" id="A0AAV7JMF7"/>
<organism evidence="1 2">
    <name type="scientific">Oopsacas minuta</name>
    <dbReference type="NCBI Taxonomy" id="111878"/>
    <lineage>
        <taxon>Eukaryota</taxon>
        <taxon>Metazoa</taxon>
        <taxon>Porifera</taxon>
        <taxon>Hexactinellida</taxon>
        <taxon>Hexasterophora</taxon>
        <taxon>Lyssacinosida</taxon>
        <taxon>Leucopsacidae</taxon>
        <taxon>Oopsacas</taxon>
    </lineage>
</organism>
<evidence type="ECO:0008006" key="3">
    <source>
        <dbReference type="Google" id="ProtNLM"/>
    </source>
</evidence>
<sequence length="106" mass="12476">MTGMHFFLSDLYLEERYFMKKKLSCFAISYQESYFPASIPRNQKADAYNGTTTVERSFSQVNIIKTRLRNSPEMKLVDFDEVLDLFREKIGVSVYKLCSCHNRSHN</sequence>
<gene>
    <name evidence="1" type="ORF">LOD99_6751</name>
</gene>
<reference evidence="1 2" key="1">
    <citation type="journal article" date="2023" name="BMC Biol.">
        <title>The compact genome of the sponge Oopsacas minuta (Hexactinellida) is lacking key metazoan core genes.</title>
        <authorList>
            <person name="Santini S."/>
            <person name="Schenkelaars Q."/>
            <person name="Jourda C."/>
            <person name="Duchesne M."/>
            <person name="Belahbib H."/>
            <person name="Rocher C."/>
            <person name="Selva M."/>
            <person name="Riesgo A."/>
            <person name="Vervoort M."/>
            <person name="Leys S.P."/>
            <person name="Kodjabachian L."/>
            <person name="Le Bivic A."/>
            <person name="Borchiellini C."/>
            <person name="Claverie J.M."/>
            <person name="Renard E."/>
        </authorList>
    </citation>
    <scope>NUCLEOTIDE SEQUENCE [LARGE SCALE GENOMIC DNA]</scope>
    <source>
        <strain evidence="1">SPO-2</strain>
    </source>
</reference>